<dbReference type="InterPro" id="IPR008565">
    <property type="entry name" value="TtsA-like_GH18_dom"/>
</dbReference>
<dbReference type="SUPFAM" id="SSF53955">
    <property type="entry name" value="Lysozyme-like"/>
    <property type="match status" value="1"/>
</dbReference>
<reference evidence="4 5" key="1">
    <citation type="submission" date="2024-07" db="EMBL/GenBank/DDBJ databases">
        <title>Description of Labrys sedimenti sp. nov., isolated from a diclofenac-degrading enrichment culture.</title>
        <authorList>
            <person name="Tancsics A."/>
            <person name="Csepanyi A."/>
        </authorList>
    </citation>
    <scope>NUCLEOTIDE SEQUENCE [LARGE SCALE GENOMIC DNA]</scope>
    <source>
        <strain evidence="4 5">LMG 23578</strain>
    </source>
</reference>
<keyword evidence="1" id="KW-0812">Transmembrane</keyword>
<feature type="domain" description="Peptidoglycan binding" evidence="3">
    <location>
        <begin position="99"/>
        <end position="159"/>
    </location>
</feature>
<dbReference type="EMBL" id="JBFNQD010000018">
    <property type="protein sequence ID" value="MEW9309877.1"/>
    <property type="molecule type" value="Genomic_DNA"/>
</dbReference>
<evidence type="ECO:0000313" key="4">
    <source>
        <dbReference type="EMBL" id="MEW9309877.1"/>
    </source>
</evidence>
<organism evidence="4 5">
    <name type="scientific">Labrys neptuniae</name>
    <dbReference type="NCBI Taxonomy" id="376174"/>
    <lineage>
        <taxon>Bacteria</taxon>
        <taxon>Pseudomonadati</taxon>
        <taxon>Pseudomonadota</taxon>
        <taxon>Alphaproteobacteria</taxon>
        <taxon>Hyphomicrobiales</taxon>
        <taxon>Xanthobacteraceae</taxon>
        <taxon>Labrys</taxon>
    </lineage>
</organism>
<keyword evidence="1" id="KW-0472">Membrane</keyword>
<dbReference type="InterPro" id="IPR023346">
    <property type="entry name" value="Lysozyme-like_dom_sf"/>
</dbReference>
<feature type="transmembrane region" description="Helical" evidence="1">
    <location>
        <begin position="235"/>
        <end position="257"/>
    </location>
</feature>
<dbReference type="RefSeq" id="WP_367626460.1">
    <property type="nucleotide sequence ID" value="NZ_JBFNQD010000018.1"/>
</dbReference>
<proteinExistence type="predicted"/>
<evidence type="ECO:0000313" key="5">
    <source>
        <dbReference type="Proteomes" id="UP001555786"/>
    </source>
</evidence>
<dbReference type="Proteomes" id="UP001555786">
    <property type="component" value="Unassembled WGS sequence"/>
</dbReference>
<evidence type="ECO:0000256" key="1">
    <source>
        <dbReference type="SAM" id="Phobius"/>
    </source>
</evidence>
<dbReference type="InterPro" id="IPR018537">
    <property type="entry name" value="Peptidoglycan-bd_3"/>
</dbReference>
<evidence type="ECO:0000259" key="2">
    <source>
        <dbReference type="Pfam" id="PF05838"/>
    </source>
</evidence>
<accession>A0ABV3PW16</accession>
<feature type="domain" description="TtsA-like Glycoside hydrolase family 108" evidence="2">
    <location>
        <begin position="11"/>
        <end position="95"/>
    </location>
</feature>
<name>A0ABV3PW16_9HYPH</name>
<dbReference type="GO" id="GO:0016787">
    <property type="term" value="F:hydrolase activity"/>
    <property type="evidence" value="ECO:0007669"/>
    <property type="project" value="UniProtKB-KW"/>
</dbReference>
<gene>
    <name evidence="4" type="ORF">ABXS05_30305</name>
</gene>
<sequence length="267" mass="28029">MSDTLAQTITLVFGSEGGYVNHPRDPGGATKYGITAATLGAARRLGRKATPEEVKRLTLAEAARILDRQYAQPLRYRELPAGLDYALFDYAVNSGPAQAVKTLQRLLAVEVDGILGVKTLEAIRRHEVTDLIDELQDARLRFLRGLKTWPAFGKGWNARTTRVREAALLMANGDATAIPPPPVGLETATPADARISSTIVGKGTIAATIGTASATIGAAKDALQPITGNGGVVDIVFALLVAGGSAAAIAGLAIIAYRQAKYREAAT</sequence>
<comment type="caution">
    <text evidence="4">The sequence shown here is derived from an EMBL/GenBank/DDBJ whole genome shotgun (WGS) entry which is preliminary data.</text>
</comment>
<dbReference type="CDD" id="cd13926">
    <property type="entry name" value="N-acetylmuramidase_GH108"/>
    <property type="match status" value="1"/>
</dbReference>
<protein>
    <submittedName>
        <fullName evidence="4">Glycosyl hydrolase 108 family protein</fullName>
    </submittedName>
</protein>
<keyword evidence="4" id="KW-0378">Hydrolase</keyword>
<dbReference type="Gene3D" id="1.20.141.10">
    <property type="entry name" value="Chitosanase, subunit A, domain 1"/>
    <property type="match status" value="1"/>
</dbReference>
<keyword evidence="5" id="KW-1185">Reference proteome</keyword>
<dbReference type="Pfam" id="PF05838">
    <property type="entry name" value="Glyco_hydro_108"/>
    <property type="match status" value="1"/>
</dbReference>
<keyword evidence="1" id="KW-1133">Transmembrane helix</keyword>
<evidence type="ECO:0000259" key="3">
    <source>
        <dbReference type="Pfam" id="PF09374"/>
    </source>
</evidence>
<dbReference type="Pfam" id="PF09374">
    <property type="entry name" value="PG_binding_3"/>
    <property type="match status" value="1"/>
</dbReference>